<gene>
    <name evidence="8" type="ORF">MNBD_PLANCTO02-2838</name>
</gene>
<dbReference type="CDD" id="cd14014">
    <property type="entry name" value="STKc_PknB_like"/>
    <property type="match status" value="1"/>
</dbReference>
<keyword evidence="6" id="KW-1133">Transmembrane helix</keyword>
<sequence>MAIKLTAESFLAVVKQSGLIEQDQLKRLLQEFKQQGVKMEDSRAIAEQLVARKTLTRWQADKLLKGKHKGFFLGKYRLLSLLGKGGMSSVYLAEHVLMRRRCAIKVLPAKRVNDTSYLGRFYREAQAVAALDHPNIVRAYDVDKEIEKDTEIHFLVMEFVQGESLQDMVSRKGVLDFIETAEFIRQGAEGLHHAHVAGMVHRDVKPGNLLVDKTNVVKILDLGLARFFNDTDEESLTVAHDEKVLGTADYLAPEQALDSHTVDERADIYSLGCTFYFLLAGHPPFTEGTLAQRLMAHQTKTPPPIEEKREGVPAGLITIINKMMAKNLDERYQSGEEVATVLAAWLIESADEKWMLSHPALAGTGSSVRVAQPDDKKPRKKVRRKRKKSDNALIDTNSANSSQDTQTKNPIPDPVLEAPAVQKTHEDELASFLSNLDSGVASAGTGVSGKSPSSPSVLSSQPPSSVIDPMQQSAVRVAPVISKRPAIQPKPASVIRQPASAIKPVEAPVTSPSSTTLNEQNPPFDFKTFIQTPAGMISMAVAGVMLAGILIWGMFALFGTPEKNVKKNSVAKIKKNKDSEVGNDPRQLLGSDIVVGSSPAAHFVTIKEALRYVKRNYRPDQYDLNAFQVITIFPGIYHERIEIDNEDNSDSKFPASVHLVAAGGASVVLAPGGAAPIINLSNNVEGFHIDGLTIDAKEAKIACVLNGNLPGTALKNMTIRGFSQTGILGKGSVGITANNQEVLLENIKFNPASPTSVAIRFRSDEENGNDALGISIKKCRFSGKMQAAIKFETNAFHIDIRESIFNQNDIGIWFEGVNRDFRRVTIANNTFYKNKNGIVFTSRPGGKSNEITFRRNLFYQTTGADLIVQSGFKSGSFSTQVIAKSNMTTDIKPPVAGEKELFKAARKIPKGQKILFDSTDSRAANFLKVKAPSTKVPGTNDGLKPYIGAVAP</sequence>
<dbReference type="AlphaFoldDB" id="A0A3B1D7V0"/>
<dbReference type="InterPro" id="IPR006626">
    <property type="entry name" value="PbH1"/>
</dbReference>
<evidence type="ECO:0000313" key="8">
    <source>
        <dbReference type="EMBL" id="VAX38319.1"/>
    </source>
</evidence>
<dbReference type="InterPro" id="IPR000719">
    <property type="entry name" value="Prot_kinase_dom"/>
</dbReference>
<keyword evidence="6" id="KW-0812">Transmembrane</keyword>
<reference evidence="8" key="1">
    <citation type="submission" date="2018-06" db="EMBL/GenBank/DDBJ databases">
        <authorList>
            <person name="Zhirakovskaya E."/>
        </authorList>
    </citation>
    <scope>NUCLEOTIDE SEQUENCE</scope>
</reference>
<dbReference type="InterPro" id="IPR012334">
    <property type="entry name" value="Pectin_lyas_fold"/>
</dbReference>
<keyword evidence="4" id="KW-0067">ATP-binding</keyword>
<feature type="compositionally biased region" description="Basic residues" evidence="5">
    <location>
        <begin position="378"/>
        <end position="388"/>
    </location>
</feature>
<dbReference type="InterPro" id="IPR017441">
    <property type="entry name" value="Protein_kinase_ATP_BS"/>
</dbReference>
<dbReference type="SMART" id="SM00710">
    <property type="entry name" value="PbH1"/>
    <property type="match status" value="5"/>
</dbReference>
<keyword evidence="2" id="KW-0547">Nucleotide-binding</keyword>
<dbReference type="InterPro" id="IPR008271">
    <property type="entry name" value="Ser/Thr_kinase_AS"/>
</dbReference>
<proteinExistence type="predicted"/>
<dbReference type="Gene3D" id="1.10.510.10">
    <property type="entry name" value="Transferase(Phosphotransferase) domain 1"/>
    <property type="match status" value="1"/>
</dbReference>
<dbReference type="GO" id="GO:0004674">
    <property type="term" value="F:protein serine/threonine kinase activity"/>
    <property type="evidence" value="ECO:0007669"/>
    <property type="project" value="TreeGrafter"/>
</dbReference>
<dbReference type="PROSITE" id="PS00107">
    <property type="entry name" value="PROTEIN_KINASE_ATP"/>
    <property type="match status" value="1"/>
</dbReference>
<keyword evidence="1" id="KW-0808">Transferase</keyword>
<feature type="region of interest" description="Disordered" evidence="5">
    <location>
        <begin position="365"/>
        <end position="415"/>
    </location>
</feature>
<feature type="compositionally biased region" description="Polar residues" evidence="5">
    <location>
        <begin position="394"/>
        <end position="409"/>
    </location>
</feature>
<dbReference type="SUPFAM" id="SSF51126">
    <property type="entry name" value="Pectin lyase-like"/>
    <property type="match status" value="1"/>
</dbReference>
<dbReference type="InterPro" id="IPR011009">
    <property type="entry name" value="Kinase-like_dom_sf"/>
</dbReference>
<feature type="compositionally biased region" description="Low complexity" evidence="5">
    <location>
        <begin position="443"/>
        <end position="466"/>
    </location>
</feature>
<dbReference type="PROSITE" id="PS50011">
    <property type="entry name" value="PROTEIN_KINASE_DOM"/>
    <property type="match status" value="1"/>
</dbReference>
<dbReference type="Pfam" id="PF00069">
    <property type="entry name" value="Pkinase"/>
    <property type="match status" value="1"/>
</dbReference>
<dbReference type="PROSITE" id="PS00108">
    <property type="entry name" value="PROTEIN_KINASE_ST"/>
    <property type="match status" value="1"/>
</dbReference>
<evidence type="ECO:0000256" key="5">
    <source>
        <dbReference type="SAM" id="MobiDB-lite"/>
    </source>
</evidence>
<feature type="region of interest" description="Disordered" evidence="5">
    <location>
        <begin position="443"/>
        <end position="467"/>
    </location>
</feature>
<dbReference type="GO" id="GO:0005524">
    <property type="term" value="F:ATP binding"/>
    <property type="evidence" value="ECO:0007669"/>
    <property type="project" value="UniProtKB-KW"/>
</dbReference>
<keyword evidence="6" id="KW-0472">Membrane</keyword>
<feature type="transmembrane region" description="Helical" evidence="6">
    <location>
        <begin position="536"/>
        <end position="558"/>
    </location>
</feature>
<dbReference type="EMBL" id="UOGL01000179">
    <property type="protein sequence ID" value="VAX38319.1"/>
    <property type="molecule type" value="Genomic_DNA"/>
</dbReference>
<evidence type="ECO:0000256" key="3">
    <source>
        <dbReference type="ARBA" id="ARBA00022777"/>
    </source>
</evidence>
<dbReference type="PANTHER" id="PTHR43289:SF6">
    <property type="entry name" value="SERINE_THREONINE-PROTEIN KINASE NEKL-3"/>
    <property type="match status" value="1"/>
</dbReference>
<accession>A0A3B1D7V0</accession>
<name>A0A3B1D7V0_9ZZZZ</name>
<organism evidence="8">
    <name type="scientific">hydrothermal vent metagenome</name>
    <dbReference type="NCBI Taxonomy" id="652676"/>
    <lineage>
        <taxon>unclassified sequences</taxon>
        <taxon>metagenomes</taxon>
        <taxon>ecological metagenomes</taxon>
    </lineage>
</organism>
<evidence type="ECO:0000256" key="1">
    <source>
        <dbReference type="ARBA" id="ARBA00022679"/>
    </source>
</evidence>
<evidence type="ECO:0000259" key="7">
    <source>
        <dbReference type="PROSITE" id="PS50011"/>
    </source>
</evidence>
<dbReference type="PANTHER" id="PTHR43289">
    <property type="entry name" value="MITOGEN-ACTIVATED PROTEIN KINASE KINASE KINASE 20-RELATED"/>
    <property type="match status" value="1"/>
</dbReference>
<feature type="domain" description="Protein kinase" evidence="7">
    <location>
        <begin position="76"/>
        <end position="346"/>
    </location>
</feature>
<dbReference type="Gene3D" id="3.30.200.20">
    <property type="entry name" value="Phosphorylase Kinase, domain 1"/>
    <property type="match status" value="1"/>
</dbReference>
<evidence type="ECO:0000256" key="6">
    <source>
        <dbReference type="SAM" id="Phobius"/>
    </source>
</evidence>
<protein>
    <submittedName>
        <fullName evidence="8">Unspecified signal transduction unspecified kinase or ATP dependent regulatory protein cellular communication/signal transduction</fullName>
    </submittedName>
</protein>
<evidence type="ECO:0000256" key="4">
    <source>
        <dbReference type="ARBA" id="ARBA00022840"/>
    </source>
</evidence>
<evidence type="ECO:0000256" key="2">
    <source>
        <dbReference type="ARBA" id="ARBA00022741"/>
    </source>
</evidence>
<dbReference type="Gene3D" id="2.160.20.10">
    <property type="entry name" value="Single-stranded right-handed beta-helix, Pectin lyase-like"/>
    <property type="match status" value="1"/>
</dbReference>
<dbReference type="SMART" id="SM00220">
    <property type="entry name" value="S_TKc"/>
    <property type="match status" value="1"/>
</dbReference>
<dbReference type="SUPFAM" id="SSF56112">
    <property type="entry name" value="Protein kinase-like (PK-like)"/>
    <property type="match status" value="1"/>
</dbReference>
<dbReference type="InterPro" id="IPR011050">
    <property type="entry name" value="Pectin_lyase_fold/virulence"/>
</dbReference>
<keyword evidence="3" id="KW-0418">Kinase</keyword>